<evidence type="ECO:0000313" key="2">
    <source>
        <dbReference type="EMBL" id="PKR58430.1"/>
    </source>
</evidence>
<sequence>MKGLCAALLLGGLGVFFVRAPAFASETWEVYATSFPGTGDVACYVTSPNTHVRFKFFRSREYVQRTLEFVAPITQRLEITAQIGDKVFKAPGNDVFYWTAPAIKTAILDAPDMTVSWTSPAGVAMEKQVDLAGFKDKYRECAARI</sequence>
<dbReference type="AlphaFoldDB" id="A0A2N3L6W3"/>
<proteinExistence type="predicted"/>
<dbReference type="EMBL" id="NXGX01000004">
    <property type="protein sequence ID" value="PKR58430.1"/>
    <property type="molecule type" value="Genomic_DNA"/>
</dbReference>
<organism evidence="2 3">
    <name type="scientific">Thalassospira lohafexi</name>
    <dbReference type="NCBI Taxonomy" id="744227"/>
    <lineage>
        <taxon>Bacteria</taxon>
        <taxon>Pseudomonadati</taxon>
        <taxon>Pseudomonadota</taxon>
        <taxon>Alphaproteobacteria</taxon>
        <taxon>Rhodospirillales</taxon>
        <taxon>Thalassospiraceae</taxon>
        <taxon>Thalassospira</taxon>
    </lineage>
</organism>
<keyword evidence="3" id="KW-1185">Reference proteome</keyword>
<feature type="signal peptide" evidence="1">
    <location>
        <begin position="1"/>
        <end position="24"/>
    </location>
</feature>
<comment type="caution">
    <text evidence="2">The sequence shown here is derived from an EMBL/GenBank/DDBJ whole genome shotgun (WGS) entry which is preliminary data.</text>
</comment>
<dbReference type="RefSeq" id="WP_101302342.1">
    <property type="nucleotide sequence ID" value="NZ_NXGX01000004.1"/>
</dbReference>
<gene>
    <name evidence="2" type="ORF">COO92_11880</name>
</gene>
<evidence type="ECO:0000256" key="1">
    <source>
        <dbReference type="SAM" id="SignalP"/>
    </source>
</evidence>
<keyword evidence="1" id="KW-0732">Signal</keyword>
<protein>
    <submittedName>
        <fullName evidence="2">Uncharacterized protein</fullName>
    </submittedName>
</protein>
<accession>A0A2N3L6W3</accession>
<reference evidence="2 3" key="1">
    <citation type="submission" date="2017-09" db="EMBL/GenBank/DDBJ databases">
        <title>Biodiversity and function of Thalassospira species in the particle-attached aromatic-hydrocarbon-degrading consortia from the surface seawater of the China South Sea.</title>
        <authorList>
            <person name="Dong C."/>
            <person name="Lai Q."/>
            <person name="Shao Z."/>
        </authorList>
    </citation>
    <scope>NUCLEOTIDE SEQUENCE [LARGE SCALE GENOMIC DNA]</scope>
    <source>
        <strain evidence="2 3">139Z-12</strain>
    </source>
</reference>
<feature type="chain" id="PRO_5014839880" evidence="1">
    <location>
        <begin position="25"/>
        <end position="145"/>
    </location>
</feature>
<dbReference type="Proteomes" id="UP000233332">
    <property type="component" value="Unassembled WGS sequence"/>
</dbReference>
<evidence type="ECO:0000313" key="3">
    <source>
        <dbReference type="Proteomes" id="UP000233332"/>
    </source>
</evidence>
<name>A0A2N3L6W3_9PROT</name>